<accession>A0A3M7CQ63</accession>
<proteinExistence type="predicted"/>
<protein>
    <submittedName>
        <fullName evidence="1">Uncharacterized protein</fullName>
    </submittedName>
</protein>
<comment type="caution">
    <text evidence="1">The sequence shown here is derived from an EMBL/GenBank/DDBJ whole genome shotgun (WGS) entry which is preliminary data.</text>
</comment>
<sequence>MASARILYSCSPLHHPPCYTSFGIRHQRPVCTAQRISLLPRDVKKRVGSGKTTELASRLGFGLRAAFKYTSDIPSRGCCPSRPYLLW</sequence>
<dbReference type="Proteomes" id="UP000269539">
    <property type="component" value="Unassembled WGS sequence"/>
</dbReference>
<name>A0A3M7CQ63_HORWE</name>
<dbReference type="EMBL" id="QWIO01002551">
    <property type="protein sequence ID" value="RMY54000.1"/>
    <property type="molecule type" value="Genomic_DNA"/>
</dbReference>
<organism evidence="1 2">
    <name type="scientific">Hortaea werneckii</name>
    <name type="common">Black yeast</name>
    <name type="synonym">Cladosporium werneckii</name>
    <dbReference type="NCBI Taxonomy" id="91943"/>
    <lineage>
        <taxon>Eukaryota</taxon>
        <taxon>Fungi</taxon>
        <taxon>Dikarya</taxon>
        <taxon>Ascomycota</taxon>
        <taxon>Pezizomycotina</taxon>
        <taxon>Dothideomycetes</taxon>
        <taxon>Dothideomycetidae</taxon>
        <taxon>Mycosphaerellales</taxon>
        <taxon>Teratosphaeriaceae</taxon>
        <taxon>Hortaea</taxon>
    </lineage>
</organism>
<reference evidence="1 2" key="1">
    <citation type="journal article" date="2018" name="BMC Genomics">
        <title>Genomic evidence for intraspecific hybridization in a clonal and extremely halotolerant yeast.</title>
        <authorList>
            <person name="Gostincar C."/>
            <person name="Stajich J.E."/>
            <person name="Zupancic J."/>
            <person name="Zalar P."/>
            <person name="Gunde-Cimerman N."/>
        </authorList>
    </citation>
    <scope>NUCLEOTIDE SEQUENCE [LARGE SCALE GENOMIC DNA]</scope>
    <source>
        <strain evidence="1 2">EXF-10513</strain>
    </source>
</reference>
<evidence type="ECO:0000313" key="1">
    <source>
        <dbReference type="EMBL" id="RMY54000.1"/>
    </source>
</evidence>
<dbReference type="AlphaFoldDB" id="A0A3M7CQ63"/>
<evidence type="ECO:0000313" key="2">
    <source>
        <dbReference type="Proteomes" id="UP000269539"/>
    </source>
</evidence>
<gene>
    <name evidence="1" type="ORF">D0864_14013</name>
</gene>